<dbReference type="Pfam" id="PF00005">
    <property type="entry name" value="ABC_tran"/>
    <property type="match status" value="1"/>
</dbReference>
<dbReference type="GO" id="GO:0140359">
    <property type="term" value="F:ABC-type transporter activity"/>
    <property type="evidence" value="ECO:0007669"/>
    <property type="project" value="InterPro"/>
</dbReference>
<comment type="caution">
    <text evidence="11">The sequence shown here is derived from an EMBL/GenBank/DDBJ whole genome shotgun (WGS) entry which is preliminary data.</text>
</comment>
<keyword evidence="3" id="KW-0547">Nucleotide-binding</keyword>
<evidence type="ECO:0000256" key="7">
    <source>
        <dbReference type="SAM" id="Phobius"/>
    </source>
</evidence>
<dbReference type="AlphaFoldDB" id="A0A9W6WBG5"/>
<reference evidence="11" key="1">
    <citation type="submission" date="2023-03" db="EMBL/GenBank/DDBJ databases">
        <title>Actinorhabdospora filicis NBRC 111898.</title>
        <authorList>
            <person name="Ichikawa N."/>
            <person name="Sato H."/>
            <person name="Tonouchi N."/>
        </authorList>
    </citation>
    <scope>NUCLEOTIDE SEQUENCE</scope>
    <source>
        <strain evidence="11">NBRC 111898</strain>
    </source>
</reference>
<dbReference type="RefSeq" id="WP_285663857.1">
    <property type="nucleotide sequence ID" value="NZ_BSTX01000002.1"/>
</dbReference>
<name>A0A9W6WBG5_9ACTN</name>
<keyword evidence="8" id="KW-0732">Signal</keyword>
<dbReference type="PROSITE" id="PS50929">
    <property type="entry name" value="ABC_TM1F"/>
    <property type="match status" value="1"/>
</dbReference>
<evidence type="ECO:0008006" key="13">
    <source>
        <dbReference type="Google" id="ProtNLM"/>
    </source>
</evidence>
<evidence type="ECO:0000259" key="10">
    <source>
        <dbReference type="PROSITE" id="PS50929"/>
    </source>
</evidence>
<dbReference type="InterPro" id="IPR027417">
    <property type="entry name" value="P-loop_NTPase"/>
</dbReference>
<feature type="signal peptide" evidence="8">
    <location>
        <begin position="1"/>
        <end position="23"/>
    </location>
</feature>
<evidence type="ECO:0000256" key="5">
    <source>
        <dbReference type="ARBA" id="ARBA00022989"/>
    </source>
</evidence>
<dbReference type="PANTHER" id="PTHR24221:SF654">
    <property type="entry name" value="ATP-BINDING CASSETTE SUB-FAMILY B MEMBER 6"/>
    <property type="match status" value="1"/>
</dbReference>
<dbReference type="Pfam" id="PF00664">
    <property type="entry name" value="ABC_membrane"/>
    <property type="match status" value="1"/>
</dbReference>
<dbReference type="Gene3D" id="1.20.1560.10">
    <property type="entry name" value="ABC transporter type 1, transmembrane domain"/>
    <property type="match status" value="1"/>
</dbReference>
<feature type="transmembrane region" description="Helical" evidence="7">
    <location>
        <begin position="149"/>
        <end position="166"/>
    </location>
</feature>
<feature type="domain" description="ABC transmembrane type-1" evidence="10">
    <location>
        <begin position="16"/>
        <end position="285"/>
    </location>
</feature>
<keyword evidence="12" id="KW-1185">Reference proteome</keyword>
<dbReference type="InterPro" id="IPR039421">
    <property type="entry name" value="Type_1_exporter"/>
</dbReference>
<evidence type="ECO:0000256" key="8">
    <source>
        <dbReference type="SAM" id="SignalP"/>
    </source>
</evidence>
<dbReference type="GO" id="GO:0005886">
    <property type="term" value="C:plasma membrane"/>
    <property type="evidence" value="ECO:0007669"/>
    <property type="project" value="UniProtKB-SubCell"/>
</dbReference>
<evidence type="ECO:0000313" key="11">
    <source>
        <dbReference type="EMBL" id="GLZ78710.1"/>
    </source>
</evidence>
<feature type="chain" id="PRO_5040855875" description="ABC transporter ATP-binding protein" evidence="8">
    <location>
        <begin position="24"/>
        <end position="544"/>
    </location>
</feature>
<dbReference type="Gene3D" id="3.40.50.300">
    <property type="entry name" value="P-loop containing nucleotide triphosphate hydrolases"/>
    <property type="match status" value="1"/>
</dbReference>
<sequence length="544" mass="55126">MRRLARLAGLAPLPSALTLVCQAAGQAAAIAVPAVLAVVVDGLLSGSPGLLWPAALAGLLLGQALADAAAGVASAGASSRVTARLRGRLARHVLALGVPGSRRHDTGDLVARLAGNATAAGRAVPAVAATLLAAVTTVAGAVALWLLDWRLGAVFLAGTVPAVLLLRRLTGDIGASYAGYLERLGAIAGRLAETVGGARTVRASGTSAHEIGRILEPLPGLREAGASTWAAQRAITWRVDLLITVFRLAVLTTAGFGVWRGWLSPGGFVAAALYLGIAMGFLDQVDNLVTLAEAGANAGRVSELLDEEAPAAREPSAGDGPATLSLRGVRVEGVLDGLDLEIPAGACVAVVGRSGAGKSTLALLAGGLLEPDAGEVLVGGAPVARGQVSYAFDRPVLLGETVADAIAYGRPHLNGEVGEAARAAQADAFVRRLPEGYATPLAEAPLSGGELQRLGLARAIAHGGRVLVLDDATSGLDTVTEARVASALDGLAGRTRLVIAHRAGTAARADLVAWLDEGRIAALGRHEDLWRDHPGYRDLLGRTG</sequence>
<feature type="domain" description="ABC transporter" evidence="9">
    <location>
        <begin position="312"/>
        <end position="542"/>
    </location>
</feature>
<dbReference type="Proteomes" id="UP001165079">
    <property type="component" value="Unassembled WGS sequence"/>
</dbReference>
<feature type="transmembrane region" description="Helical" evidence="7">
    <location>
        <begin position="53"/>
        <end position="78"/>
    </location>
</feature>
<evidence type="ECO:0000259" key="9">
    <source>
        <dbReference type="PROSITE" id="PS50893"/>
    </source>
</evidence>
<organism evidence="11 12">
    <name type="scientific">Actinorhabdospora filicis</name>
    <dbReference type="NCBI Taxonomy" id="1785913"/>
    <lineage>
        <taxon>Bacteria</taxon>
        <taxon>Bacillati</taxon>
        <taxon>Actinomycetota</taxon>
        <taxon>Actinomycetes</taxon>
        <taxon>Micromonosporales</taxon>
        <taxon>Micromonosporaceae</taxon>
        <taxon>Actinorhabdospora</taxon>
    </lineage>
</organism>
<feature type="transmembrane region" description="Helical" evidence="7">
    <location>
        <begin position="241"/>
        <end position="259"/>
    </location>
</feature>
<dbReference type="InterPro" id="IPR036640">
    <property type="entry name" value="ABC1_TM_sf"/>
</dbReference>
<keyword evidence="5 7" id="KW-1133">Transmembrane helix</keyword>
<dbReference type="PANTHER" id="PTHR24221">
    <property type="entry name" value="ATP-BINDING CASSETTE SUB-FAMILY B"/>
    <property type="match status" value="1"/>
</dbReference>
<evidence type="ECO:0000256" key="3">
    <source>
        <dbReference type="ARBA" id="ARBA00022741"/>
    </source>
</evidence>
<dbReference type="GO" id="GO:0034040">
    <property type="term" value="F:ATPase-coupled lipid transmembrane transporter activity"/>
    <property type="evidence" value="ECO:0007669"/>
    <property type="project" value="TreeGrafter"/>
</dbReference>
<comment type="subcellular location">
    <subcellularLocation>
        <location evidence="1">Cell membrane</location>
        <topology evidence="1">Multi-pass membrane protein</topology>
    </subcellularLocation>
</comment>
<evidence type="ECO:0000256" key="1">
    <source>
        <dbReference type="ARBA" id="ARBA00004651"/>
    </source>
</evidence>
<evidence type="ECO:0000313" key="12">
    <source>
        <dbReference type="Proteomes" id="UP001165079"/>
    </source>
</evidence>
<keyword evidence="2 7" id="KW-0812">Transmembrane</keyword>
<dbReference type="InterPro" id="IPR003593">
    <property type="entry name" value="AAA+_ATPase"/>
</dbReference>
<dbReference type="InterPro" id="IPR017871">
    <property type="entry name" value="ABC_transporter-like_CS"/>
</dbReference>
<gene>
    <name evidence="11" type="ORF">Afil01_35170</name>
</gene>
<evidence type="ECO:0000256" key="2">
    <source>
        <dbReference type="ARBA" id="ARBA00022692"/>
    </source>
</evidence>
<dbReference type="GO" id="GO:0016887">
    <property type="term" value="F:ATP hydrolysis activity"/>
    <property type="evidence" value="ECO:0007669"/>
    <property type="project" value="InterPro"/>
</dbReference>
<dbReference type="EMBL" id="BSTX01000002">
    <property type="protein sequence ID" value="GLZ78710.1"/>
    <property type="molecule type" value="Genomic_DNA"/>
</dbReference>
<dbReference type="InterPro" id="IPR011527">
    <property type="entry name" value="ABC1_TM_dom"/>
</dbReference>
<dbReference type="PROSITE" id="PS50893">
    <property type="entry name" value="ABC_TRANSPORTER_2"/>
    <property type="match status" value="1"/>
</dbReference>
<keyword evidence="4" id="KW-0067">ATP-binding</keyword>
<evidence type="ECO:0000256" key="4">
    <source>
        <dbReference type="ARBA" id="ARBA00022840"/>
    </source>
</evidence>
<feature type="transmembrane region" description="Helical" evidence="7">
    <location>
        <begin position="123"/>
        <end position="143"/>
    </location>
</feature>
<dbReference type="GO" id="GO:0005524">
    <property type="term" value="F:ATP binding"/>
    <property type="evidence" value="ECO:0007669"/>
    <property type="project" value="UniProtKB-KW"/>
</dbReference>
<protein>
    <recommendedName>
        <fullName evidence="13">ABC transporter ATP-binding protein</fullName>
    </recommendedName>
</protein>
<proteinExistence type="predicted"/>
<dbReference type="SMART" id="SM00382">
    <property type="entry name" value="AAA"/>
    <property type="match status" value="1"/>
</dbReference>
<dbReference type="SUPFAM" id="SSF52540">
    <property type="entry name" value="P-loop containing nucleoside triphosphate hydrolases"/>
    <property type="match status" value="1"/>
</dbReference>
<dbReference type="PROSITE" id="PS00211">
    <property type="entry name" value="ABC_TRANSPORTER_1"/>
    <property type="match status" value="1"/>
</dbReference>
<dbReference type="InterPro" id="IPR003439">
    <property type="entry name" value="ABC_transporter-like_ATP-bd"/>
</dbReference>
<accession>A0A9W6WBG5</accession>
<dbReference type="SUPFAM" id="SSF90123">
    <property type="entry name" value="ABC transporter transmembrane region"/>
    <property type="match status" value="1"/>
</dbReference>
<evidence type="ECO:0000256" key="6">
    <source>
        <dbReference type="ARBA" id="ARBA00023136"/>
    </source>
</evidence>
<keyword evidence="6 7" id="KW-0472">Membrane</keyword>